<dbReference type="KEGG" id="ppsc:EHS13_32350"/>
<organism evidence="1 2">
    <name type="scientific">Paenibacillus psychroresistens</name>
    <dbReference type="NCBI Taxonomy" id="1778678"/>
    <lineage>
        <taxon>Bacteria</taxon>
        <taxon>Bacillati</taxon>
        <taxon>Bacillota</taxon>
        <taxon>Bacilli</taxon>
        <taxon>Bacillales</taxon>
        <taxon>Paenibacillaceae</taxon>
        <taxon>Paenibacillus</taxon>
    </lineage>
</organism>
<dbReference type="InterPro" id="IPR019644">
    <property type="entry name" value="DUF2508"/>
</dbReference>
<dbReference type="RefSeq" id="WP_155704332.1">
    <property type="nucleotide sequence ID" value="NZ_CP034235.1"/>
</dbReference>
<dbReference type="Pfam" id="PF10704">
    <property type="entry name" value="DUF2508"/>
    <property type="match status" value="1"/>
</dbReference>
<keyword evidence="2" id="KW-1185">Reference proteome</keyword>
<gene>
    <name evidence="1" type="ORF">EHS13_32350</name>
</gene>
<evidence type="ECO:0000313" key="1">
    <source>
        <dbReference type="EMBL" id="QGQ99223.1"/>
    </source>
</evidence>
<proteinExistence type="predicted"/>
<reference evidence="2" key="1">
    <citation type="submission" date="2018-11" db="EMBL/GenBank/DDBJ databases">
        <title>Complete genome sequence of Paenibacillus sp. ML311-T8.</title>
        <authorList>
            <person name="Nam Y.-D."/>
            <person name="Kang J."/>
            <person name="Chung W.-H."/>
            <person name="Park Y.S."/>
        </authorList>
    </citation>
    <scope>NUCLEOTIDE SEQUENCE [LARGE SCALE GENOMIC DNA]</scope>
    <source>
        <strain evidence="2">ML311-T8</strain>
    </source>
</reference>
<dbReference type="AlphaFoldDB" id="A0A6B8RUU3"/>
<dbReference type="OrthoDB" id="2649829at2"/>
<accession>A0A6B8RUU3</accession>
<dbReference type="EMBL" id="CP034235">
    <property type="protein sequence ID" value="QGQ99223.1"/>
    <property type="molecule type" value="Genomic_DNA"/>
</dbReference>
<evidence type="ECO:0000313" key="2">
    <source>
        <dbReference type="Proteomes" id="UP000426246"/>
    </source>
</evidence>
<name>A0A6B8RUU3_9BACL</name>
<protein>
    <submittedName>
        <fullName evidence="1">DUF2508 family protein</fullName>
    </submittedName>
</protein>
<dbReference type="Proteomes" id="UP000426246">
    <property type="component" value="Chromosome"/>
</dbReference>
<sequence length="96" mass="11597">MQLQWRKLYTKWFDSSIRKERLLDVLDRRSLVEEIAIARIEWSAAQERLDWAIGKDHIDYSIFALEAAEKRYEMLLRIAKQKHWDNTPFQSEKESG</sequence>